<dbReference type="SMART" id="SM00355">
    <property type="entry name" value="ZnF_C2H2"/>
    <property type="match status" value="3"/>
</dbReference>
<dbReference type="PANTHER" id="PTHR13182">
    <property type="entry name" value="ZINC FINGER PROTEIN 622"/>
    <property type="match status" value="1"/>
</dbReference>
<evidence type="ECO:0000313" key="3">
    <source>
        <dbReference type="EMBL" id="KAF4954194.1"/>
    </source>
</evidence>
<evidence type="ECO:0000256" key="1">
    <source>
        <dbReference type="SAM" id="MobiDB-lite"/>
    </source>
</evidence>
<dbReference type="PANTHER" id="PTHR13182:SF8">
    <property type="entry name" value="CYTOPLASMIC 60S SUBUNIT BIOGENESIS FACTOR ZNF622"/>
    <property type="match status" value="1"/>
</dbReference>
<dbReference type="OrthoDB" id="19329at2759"/>
<dbReference type="PROSITE" id="PS00028">
    <property type="entry name" value="ZINC_FINGER_C2H2_1"/>
    <property type="match status" value="1"/>
</dbReference>
<dbReference type="InterPro" id="IPR040025">
    <property type="entry name" value="Znf622/Rei1/Reh1"/>
</dbReference>
<dbReference type="GO" id="GO:0030687">
    <property type="term" value="C:preribosome, large subunit precursor"/>
    <property type="evidence" value="ECO:0007669"/>
    <property type="project" value="TreeGrafter"/>
</dbReference>
<reference evidence="3" key="1">
    <citation type="journal article" date="2020" name="BMC Genomics">
        <title>Correction to: Identification and distribution of gene clusters required for synthesis of sphingolipid metabolism inhibitors in diverse species of the filamentous fungus Fusarium.</title>
        <authorList>
            <person name="Kim H.S."/>
            <person name="Lohmar J.M."/>
            <person name="Busman M."/>
            <person name="Brown D.W."/>
            <person name="Naumann T.A."/>
            <person name="Divon H.H."/>
            <person name="Lysoe E."/>
            <person name="Uhlig S."/>
            <person name="Proctor R.H."/>
        </authorList>
    </citation>
    <scope>NUCLEOTIDE SEQUENCE</scope>
    <source>
        <strain evidence="3">NRRL 20472</strain>
    </source>
</reference>
<dbReference type="Proteomes" id="UP000622797">
    <property type="component" value="Unassembled WGS sequence"/>
</dbReference>
<protein>
    <recommendedName>
        <fullName evidence="2">C2H2-type domain-containing protein</fullName>
    </recommendedName>
</protein>
<dbReference type="InterPro" id="IPR041661">
    <property type="entry name" value="ZN622/Rei1/Reh1_Znf-C2H2"/>
</dbReference>
<dbReference type="InterPro" id="IPR013087">
    <property type="entry name" value="Znf_C2H2_type"/>
</dbReference>
<feature type="domain" description="C2H2-type" evidence="2">
    <location>
        <begin position="34"/>
        <end position="56"/>
    </location>
</feature>
<name>A0A8H4TAC5_9HYPO</name>
<comment type="caution">
    <text evidence="3">The sequence shown here is derived from an EMBL/GenBank/DDBJ whole genome shotgun (WGS) entry which is preliminary data.</text>
</comment>
<feature type="compositionally biased region" description="Acidic residues" evidence="1">
    <location>
        <begin position="88"/>
        <end position="102"/>
    </location>
</feature>
<accession>A0A8H4TAC5</accession>
<dbReference type="EMBL" id="JABEXW010000822">
    <property type="protein sequence ID" value="KAF4954194.1"/>
    <property type="molecule type" value="Genomic_DNA"/>
</dbReference>
<sequence>MVLRSQQPSYQLLTPQEPVTKSSAVAMLPGKLICNTCDVSFTTIEEQREHARCEYHVRRLRLRVAAADMAPPSIQESYRGELCELSDLADEDSPQPDSEDEGPPGNKKMADFYPGNCLFCPQISASLDQNLAHMKTCHGFSIPYQSQLAVETEALIWYLHLVIFGFHECISCGKQRNTLEGVQQHMLKKGHCRFDMTDDMMEFYNSEEIKGHSKDDCVRTDEETLRLPSGKPLSNRSQGPKYYNSALEPACQRAAKLGSFARQYAT</sequence>
<keyword evidence="4" id="KW-1185">Reference proteome</keyword>
<dbReference type="GO" id="GO:0042273">
    <property type="term" value="P:ribosomal large subunit biogenesis"/>
    <property type="evidence" value="ECO:0007669"/>
    <property type="project" value="TreeGrafter"/>
</dbReference>
<evidence type="ECO:0000313" key="4">
    <source>
        <dbReference type="Proteomes" id="UP000622797"/>
    </source>
</evidence>
<gene>
    <name evidence="3" type="ORF">FSARC_12206</name>
</gene>
<evidence type="ECO:0000259" key="2">
    <source>
        <dbReference type="PROSITE" id="PS00028"/>
    </source>
</evidence>
<proteinExistence type="predicted"/>
<feature type="region of interest" description="Disordered" evidence="1">
    <location>
        <begin position="88"/>
        <end position="107"/>
    </location>
</feature>
<dbReference type="AlphaFoldDB" id="A0A8H4TAC5"/>
<reference evidence="3" key="2">
    <citation type="submission" date="2020-05" db="EMBL/GenBank/DDBJ databases">
        <authorList>
            <person name="Kim H.-S."/>
            <person name="Proctor R.H."/>
            <person name="Brown D.W."/>
        </authorList>
    </citation>
    <scope>NUCLEOTIDE SEQUENCE</scope>
    <source>
        <strain evidence="3">NRRL 20472</strain>
    </source>
</reference>
<dbReference type="Pfam" id="PF12756">
    <property type="entry name" value="zf-C2H2_2"/>
    <property type="match status" value="1"/>
</dbReference>
<organism evidence="3 4">
    <name type="scientific">Fusarium sarcochroum</name>
    <dbReference type="NCBI Taxonomy" id="1208366"/>
    <lineage>
        <taxon>Eukaryota</taxon>
        <taxon>Fungi</taxon>
        <taxon>Dikarya</taxon>
        <taxon>Ascomycota</taxon>
        <taxon>Pezizomycotina</taxon>
        <taxon>Sordariomycetes</taxon>
        <taxon>Hypocreomycetidae</taxon>
        <taxon>Hypocreales</taxon>
        <taxon>Nectriaceae</taxon>
        <taxon>Fusarium</taxon>
        <taxon>Fusarium lateritium species complex</taxon>
    </lineage>
</organism>